<dbReference type="Proteomes" id="UP001282474">
    <property type="component" value="Unassembled WGS sequence"/>
</dbReference>
<organism evidence="1 2">
    <name type="scientific">Streptomyces caniscabiei</name>
    <dbReference type="NCBI Taxonomy" id="2746961"/>
    <lineage>
        <taxon>Bacteria</taxon>
        <taxon>Bacillati</taxon>
        <taxon>Actinomycetota</taxon>
        <taxon>Actinomycetes</taxon>
        <taxon>Kitasatosporales</taxon>
        <taxon>Streptomycetaceae</taxon>
        <taxon>Streptomyces</taxon>
    </lineage>
</organism>
<dbReference type="RefSeq" id="WP_193382547.1">
    <property type="nucleotide sequence ID" value="NZ_JABXWF010000011.1"/>
</dbReference>
<evidence type="ECO:0000313" key="2">
    <source>
        <dbReference type="Proteomes" id="UP001282474"/>
    </source>
</evidence>
<accession>A0ABU4MPY0</accession>
<reference evidence="1 2" key="1">
    <citation type="journal article" date="2023" name="Microb. Genom.">
        <title>Mesoterricola silvestris gen. nov., sp. nov., Mesoterricola sediminis sp. nov., Geothrix oryzae sp. nov., Geothrix edaphica sp. nov., Geothrix rubra sp. nov., and Geothrix limicola sp. nov., six novel members of Acidobacteriota isolated from soils.</title>
        <authorList>
            <person name="Weisberg A.J."/>
            <person name="Pearce E."/>
            <person name="Kramer C.G."/>
            <person name="Chang J.H."/>
            <person name="Clarke C.R."/>
        </authorList>
    </citation>
    <scope>NUCLEOTIDE SEQUENCE [LARGE SCALE GENOMIC DNA]</scope>
    <source>
        <strain evidence="1 2">NE20-4-1</strain>
    </source>
</reference>
<proteinExistence type="predicted"/>
<name>A0ABU4MPY0_9ACTN</name>
<comment type="caution">
    <text evidence="1">The sequence shown here is derived from an EMBL/GenBank/DDBJ whole genome shotgun (WGS) entry which is preliminary data.</text>
</comment>
<evidence type="ECO:0000313" key="1">
    <source>
        <dbReference type="EMBL" id="MDX3039488.1"/>
    </source>
</evidence>
<dbReference type="EMBL" id="JARAWJ010000014">
    <property type="protein sequence ID" value="MDX3039488.1"/>
    <property type="molecule type" value="Genomic_DNA"/>
</dbReference>
<protein>
    <submittedName>
        <fullName evidence="1">Uncharacterized protein</fullName>
    </submittedName>
</protein>
<gene>
    <name evidence="1" type="ORF">PV383_20220</name>
</gene>
<sequence length="204" mass="22878">MSVMTENQESAKLPVAFQDVHEGDALSFSRRDNGFGGSGDILHLSGTVTKVTDKTVTVEITGHNPFAEDVFVGGKSRRLGRTACLRRANWHERDVHRIAKATRRPFNAENVQYVDEGNFVTAVWCSDPAIDPKTALDNILRSFAEEVPYEVVQIAEATRHYKREGADFSGWIISRGNDYSTEAIAQKRDAVKELRGWVEGYFTR</sequence>
<keyword evidence="2" id="KW-1185">Reference proteome</keyword>